<dbReference type="EMBL" id="CAEZTD010000026">
    <property type="protein sequence ID" value="CAB4557803.1"/>
    <property type="molecule type" value="Genomic_DNA"/>
</dbReference>
<protein>
    <submittedName>
        <fullName evidence="1">Unannotated protein</fullName>
    </submittedName>
</protein>
<gene>
    <name evidence="1" type="ORF">UFOPK1591_00505</name>
</gene>
<organism evidence="1">
    <name type="scientific">freshwater metagenome</name>
    <dbReference type="NCBI Taxonomy" id="449393"/>
    <lineage>
        <taxon>unclassified sequences</taxon>
        <taxon>metagenomes</taxon>
        <taxon>ecological metagenomes</taxon>
    </lineage>
</organism>
<dbReference type="AlphaFoldDB" id="A0A6J6D657"/>
<sequence>MMGRLLQWLLAFIAGGVAVFVLLTLANGKLPVPLPTSTPSATPFVITDDAWASVSNPALPVSVVAPGSTVTLAQPAQVEIALGSGKLALINVVVDAPTLAPDDDQAILRKAVPQLDGMEAFYFQVHVTKVAGDALAGADLSNVFDAVTDQRHIIQKLTLVDWRKCDRTALPAEIDTENVTATLCFAAAAPASGLTPAGVQFSQSGGPYDAAAGTAIVWLP</sequence>
<reference evidence="1" key="1">
    <citation type="submission" date="2020-05" db="EMBL/GenBank/DDBJ databases">
        <authorList>
            <person name="Chiriac C."/>
            <person name="Salcher M."/>
            <person name="Ghai R."/>
            <person name="Kavagutti S V."/>
        </authorList>
    </citation>
    <scope>NUCLEOTIDE SEQUENCE</scope>
</reference>
<name>A0A6J6D657_9ZZZZ</name>
<evidence type="ECO:0000313" key="1">
    <source>
        <dbReference type="EMBL" id="CAB4557803.1"/>
    </source>
</evidence>
<accession>A0A6J6D657</accession>
<proteinExistence type="predicted"/>